<comment type="similarity">
    <text evidence="1">Belongs to the BLOC1S2 family.</text>
</comment>
<dbReference type="VEuPathDB" id="FungiDB:AeMF1_016610"/>
<proteinExistence type="inferred from homology"/>
<evidence type="ECO:0000313" key="3">
    <source>
        <dbReference type="EMBL" id="KAF0744567.1"/>
    </source>
</evidence>
<keyword evidence="2" id="KW-0175">Coiled coil</keyword>
<gene>
    <name evidence="3" type="ORF">Ae201684_001038</name>
</gene>
<organism evidence="3 4">
    <name type="scientific">Aphanomyces euteiches</name>
    <dbReference type="NCBI Taxonomy" id="100861"/>
    <lineage>
        <taxon>Eukaryota</taxon>
        <taxon>Sar</taxon>
        <taxon>Stramenopiles</taxon>
        <taxon>Oomycota</taxon>
        <taxon>Saprolegniomycetes</taxon>
        <taxon>Saprolegniales</taxon>
        <taxon>Verrucalvaceae</taxon>
        <taxon>Aphanomyces</taxon>
    </lineage>
</organism>
<sequence length="111" mass="12873">MAAPDDRVLELTTRVTDSICEYIGVELEGAIERTKLVDKVMHAIHDRYDKMATESANVALFSKQLKESEILFQDRMQAIDEVDEELTELEDMIQQLELYAQRIYEKFTVIS</sequence>
<comment type="caution">
    <text evidence="3">The sequence shown here is derived from an EMBL/GenBank/DDBJ whole genome shotgun (WGS) entry which is preliminary data.</text>
</comment>
<feature type="coiled-coil region" evidence="2">
    <location>
        <begin position="75"/>
        <end position="106"/>
    </location>
</feature>
<accession>A0A6G0XVQ1</accession>
<dbReference type="EMBL" id="VJMJ01000009">
    <property type="protein sequence ID" value="KAF0744567.1"/>
    <property type="molecule type" value="Genomic_DNA"/>
</dbReference>
<evidence type="ECO:0000313" key="4">
    <source>
        <dbReference type="Proteomes" id="UP000481153"/>
    </source>
</evidence>
<name>A0A6G0XVQ1_9STRA</name>
<dbReference type="InterPro" id="IPR019269">
    <property type="entry name" value="BLOC1_su2"/>
</dbReference>
<dbReference type="Proteomes" id="UP000481153">
    <property type="component" value="Unassembled WGS sequence"/>
</dbReference>
<evidence type="ECO:0000256" key="2">
    <source>
        <dbReference type="SAM" id="Coils"/>
    </source>
</evidence>
<reference evidence="3 4" key="1">
    <citation type="submission" date="2019-07" db="EMBL/GenBank/DDBJ databases">
        <title>Genomics analysis of Aphanomyces spp. identifies a new class of oomycete effector associated with host adaptation.</title>
        <authorList>
            <person name="Gaulin E."/>
        </authorList>
    </citation>
    <scope>NUCLEOTIDE SEQUENCE [LARGE SCALE GENOMIC DNA]</scope>
    <source>
        <strain evidence="3 4">ATCC 201684</strain>
    </source>
</reference>
<dbReference type="AlphaFoldDB" id="A0A6G0XVQ1"/>
<evidence type="ECO:0000256" key="1">
    <source>
        <dbReference type="ARBA" id="ARBA00008468"/>
    </source>
</evidence>
<evidence type="ECO:0008006" key="5">
    <source>
        <dbReference type="Google" id="ProtNLM"/>
    </source>
</evidence>
<protein>
    <recommendedName>
        <fullName evidence="5">Biogenesis of lysosome-related organelles complex 1 subunit 2</fullName>
    </recommendedName>
</protein>
<dbReference type="Pfam" id="PF10046">
    <property type="entry name" value="BLOC1_2"/>
    <property type="match status" value="1"/>
</dbReference>
<keyword evidence="4" id="KW-1185">Reference proteome</keyword>